<evidence type="ECO:0000256" key="2">
    <source>
        <dbReference type="ARBA" id="ARBA00012552"/>
    </source>
</evidence>
<feature type="compositionally biased region" description="Basic and acidic residues" evidence="9">
    <location>
        <begin position="913"/>
        <end position="922"/>
    </location>
</feature>
<dbReference type="InterPro" id="IPR027417">
    <property type="entry name" value="P-loop_NTPase"/>
</dbReference>
<evidence type="ECO:0000256" key="5">
    <source>
        <dbReference type="ARBA" id="ARBA00022801"/>
    </source>
</evidence>
<dbReference type="SMART" id="SM00490">
    <property type="entry name" value="HELICc"/>
    <property type="match status" value="1"/>
</dbReference>
<accession>A0A0B2NUH2</accession>
<keyword evidence="3" id="KW-0747">Spliceosome</keyword>
<feature type="compositionally biased region" description="Polar residues" evidence="9">
    <location>
        <begin position="1"/>
        <end position="18"/>
    </location>
</feature>
<evidence type="ECO:0000259" key="10">
    <source>
        <dbReference type="PROSITE" id="PS51192"/>
    </source>
</evidence>
<dbReference type="Gene3D" id="3.40.50.300">
    <property type="entry name" value="P-loop containing nucleotide triphosphate hydrolases"/>
    <property type="match status" value="3"/>
</dbReference>
<evidence type="ECO:0000256" key="8">
    <source>
        <dbReference type="ARBA" id="ARBA00047984"/>
    </source>
</evidence>
<dbReference type="PROSITE" id="PS51194">
    <property type="entry name" value="HELICASE_CTER"/>
    <property type="match status" value="1"/>
</dbReference>
<dbReference type="InterPro" id="IPR014001">
    <property type="entry name" value="Helicase_ATP-bd"/>
</dbReference>
<feature type="domain" description="Helicase C-terminal" evidence="11">
    <location>
        <begin position="634"/>
        <end position="814"/>
    </location>
</feature>
<dbReference type="GO" id="GO:0016887">
    <property type="term" value="F:ATP hydrolysis activity"/>
    <property type="evidence" value="ECO:0007669"/>
    <property type="project" value="RHEA"/>
</dbReference>
<dbReference type="PROSITE" id="PS00690">
    <property type="entry name" value="DEAH_ATP_HELICASE"/>
    <property type="match status" value="1"/>
</dbReference>
<dbReference type="Pfam" id="PF23362">
    <property type="entry name" value="DHX37_C"/>
    <property type="match status" value="1"/>
</dbReference>
<keyword evidence="4" id="KW-0547">Nucleotide-binding</keyword>
<dbReference type="GO" id="GO:0003723">
    <property type="term" value="F:RNA binding"/>
    <property type="evidence" value="ECO:0007669"/>
    <property type="project" value="TreeGrafter"/>
</dbReference>
<protein>
    <recommendedName>
        <fullName evidence="2">RNA helicase</fullName>
        <ecNumber evidence="2">3.6.4.13</ecNumber>
    </recommendedName>
</protein>
<reference evidence="12" key="1">
    <citation type="submission" date="2014-07" db="EMBL/GenBank/DDBJ databases">
        <title>Identification of a novel salt tolerance gene in wild soybean by whole-genome sequencing.</title>
        <authorList>
            <person name="Lam H.-M."/>
            <person name="Qi X."/>
            <person name="Li M.-W."/>
            <person name="Liu X."/>
            <person name="Xie M."/>
            <person name="Ni M."/>
            <person name="Xu X."/>
        </authorList>
    </citation>
    <scope>NUCLEOTIDE SEQUENCE [LARGE SCALE GENOMIC DNA]</scope>
    <source>
        <tissue evidence="12">Root</tissue>
    </source>
</reference>
<organism evidence="12">
    <name type="scientific">Glycine soja</name>
    <name type="common">Wild soybean</name>
    <dbReference type="NCBI Taxonomy" id="3848"/>
    <lineage>
        <taxon>Eukaryota</taxon>
        <taxon>Viridiplantae</taxon>
        <taxon>Streptophyta</taxon>
        <taxon>Embryophyta</taxon>
        <taxon>Tracheophyta</taxon>
        <taxon>Spermatophyta</taxon>
        <taxon>Magnoliopsida</taxon>
        <taxon>eudicotyledons</taxon>
        <taxon>Gunneridae</taxon>
        <taxon>Pentapetalae</taxon>
        <taxon>rosids</taxon>
        <taxon>fabids</taxon>
        <taxon>Fabales</taxon>
        <taxon>Fabaceae</taxon>
        <taxon>Papilionoideae</taxon>
        <taxon>50 kb inversion clade</taxon>
        <taxon>NPAAA clade</taxon>
        <taxon>indigoferoid/millettioid clade</taxon>
        <taxon>Phaseoleae</taxon>
        <taxon>Glycine</taxon>
        <taxon>Glycine subgen. Soja</taxon>
    </lineage>
</organism>
<dbReference type="PROSITE" id="PS51192">
    <property type="entry name" value="HELICASE_ATP_BIND_1"/>
    <property type="match status" value="1"/>
</dbReference>
<dbReference type="GO" id="GO:0005681">
    <property type="term" value="C:spliceosomal complex"/>
    <property type="evidence" value="ECO:0007669"/>
    <property type="project" value="UniProtKB-KW"/>
</dbReference>
<dbReference type="InterPro" id="IPR011709">
    <property type="entry name" value="DEAD-box_helicase_OB_fold"/>
</dbReference>
<dbReference type="GO" id="GO:0000462">
    <property type="term" value="P:maturation of SSU-rRNA from tricistronic rRNA transcript (SSU-rRNA, 5.8S rRNA, LSU-rRNA)"/>
    <property type="evidence" value="ECO:0007669"/>
    <property type="project" value="TreeGrafter"/>
</dbReference>
<evidence type="ECO:0000256" key="4">
    <source>
        <dbReference type="ARBA" id="ARBA00022741"/>
    </source>
</evidence>
<feature type="compositionally biased region" description="Basic residues" evidence="9">
    <location>
        <begin position="47"/>
        <end position="63"/>
    </location>
</feature>
<dbReference type="Pfam" id="PF07717">
    <property type="entry name" value="OB_NTP_bind"/>
    <property type="match status" value="1"/>
</dbReference>
<sequence>METWESSGDQIEFNSQSLGDGDSNALILPAKRMRKRKGKEQENGKVKSNKKQKLSKPQKRKMKKLEDDKEKQLLLEKAIKTLNENTLPEYAYPLLLSSCNINRDETMKEKRRRAVHLLKEGLEVSYDGLSMKPETDEIHLEQVDEVEENDIQIQPISPEEVLNTTSVSLESSQEPVHGNEVETYKYVSEHPTDISIDNHLDEIRSSPMSCSIDEIKGTKSKYRTNENHNSNELSNLPGYSAPRRSNVPTVVHVYRPTEVEDKRKDLPIVMMEQEIMEAINDRSSVIICGETGCGKTTQVPQFLYEAGYGSSKGIIGVTQPRRVAVLATAKRVAYELGLHLGKEVGFQVRYDKKIGESCSIKFMTDGILLREVQNDILLRRYSVLILDEAHERSLNTDILIGMLSRVIKTRQMIYNEQQKMILSGENISPEKMVFPLKLVLMSATLRVQDFTSGKLFHTPPPVIEVPTRQFPVTAYFSKKTEKTDYIGEAYKKVLAIHKRLPPGGILVFLTGQREVEDLCRKLRKASREFIKKKVEGSLETDSTVVHETNSVEGVNINEINEAFEVHGSSSIQQTDRFSCYDEDEDNVNWNESDFSYDSETDSELEFDEDDDNLELSENRSNIVDVLGQAGSLASLKAAFEKLSGQATLSSSNEEEASVNIEGNLDQSKVFREKRAKENCSTPGALCVLPLYAMLPAAAQLRVFEEVKDGERLVVVATNVAETSLTIPGIKYVVDTGREKVKNYDPSNGMETYEVQWISKASAAQRAGRSGRTGPGHCYRLYSSAAFSNEFPEHSPAEVEKVPVHGVVLLLKSMHIKKVANFPFPTSLKDSSLLEAETCLKALEALDNKDELTLLGKAMAHYPLSPRHSRMLLTVIKNTRHVHKFNPNMLLAYAVAAAAALSLSNPFVMQYEDDSSRDSEMSEKSSLGDGDKGIGKKEKSRKKKLKETAKVAREKFRVVTSDALTIAYALQCFEHSQKSAEFCDDYALHFKTMDEMSKLRQQLLKLVFYQSDKGGFEEEYSWTCGSLEDVERVWQASSEKYPLSLVEERLICQAICAGWADRVAKRITASSRASDGENTSRALKYQSSMVDESVFLHRWSSASIVGPEFLVYNELLETKRPNKEGITSAKRAYMHGVTSVEPAWLVEHAKSSCIFSPPLMDPRPYYDAQTDQVKCWVIPTFGRFCWELPKHSLSISNDEHRVQVFAYALLEGQVCPCLKSVRKYMSAAPESIMKREALGQKRVGNLLSKLKSRLIDSSAMLRMVWKENPRELFSEILDWFQQSFHKHFEELWLQMVNELLMEKQERPLHKSSKKKKVKSKSLR</sequence>
<dbReference type="FunFam" id="3.40.50.300:FF:000637">
    <property type="entry name" value="ATP-dependent RNA helicase DHX37/DHR1"/>
    <property type="match status" value="1"/>
</dbReference>
<dbReference type="FunFam" id="3.40.50.300:FF:001764">
    <property type="entry name" value="ATP-dependent RNA helicase DEAH13"/>
    <property type="match status" value="1"/>
</dbReference>
<keyword evidence="6 12" id="KW-0347">Helicase</keyword>
<keyword evidence="5 12" id="KW-0378">Hydrolase</keyword>
<dbReference type="InterPro" id="IPR002464">
    <property type="entry name" value="DNA/RNA_helicase_DEAH_CS"/>
</dbReference>
<dbReference type="SMART" id="SM00847">
    <property type="entry name" value="HA2"/>
    <property type="match status" value="1"/>
</dbReference>
<keyword evidence="3" id="KW-0508">mRNA splicing</keyword>
<dbReference type="InterPro" id="IPR048333">
    <property type="entry name" value="HA2_WH"/>
</dbReference>
<evidence type="ECO:0000256" key="1">
    <source>
        <dbReference type="ARBA" id="ARBA00008792"/>
    </source>
</evidence>
<evidence type="ECO:0000259" key="11">
    <source>
        <dbReference type="PROSITE" id="PS51194"/>
    </source>
</evidence>
<feature type="domain" description="Helicase ATP-binding" evidence="10">
    <location>
        <begin position="276"/>
        <end position="463"/>
    </location>
</feature>
<dbReference type="InterPro" id="IPR011545">
    <property type="entry name" value="DEAD/DEAH_box_helicase_dom"/>
</dbReference>
<evidence type="ECO:0000256" key="7">
    <source>
        <dbReference type="ARBA" id="ARBA00022840"/>
    </source>
</evidence>
<dbReference type="GO" id="GO:0005524">
    <property type="term" value="F:ATP binding"/>
    <property type="evidence" value="ECO:0007669"/>
    <property type="project" value="UniProtKB-KW"/>
</dbReference>
<dbReference type="CDD" id="cd18791">
    <property type="entry name" value="SF2_C_RHA"/>
    <property type="match status" value="1"/>
</dbReference>
<dbReference type="PANTHER" id="PTHR18934">
    <property type="entry name" value="ATP-DEPENDENT RNA HELICASE"/>
    <property type="match status" value="1"/>
</dbReference>
<evidence type="ECO:0000256" key="6">
    <source>
        <dbReference type="ARBA" id="ARBA00022806"/>
    </source>
</evidence>
<comment type="catalytic activity">
    <reaction evidence="8">
        <text>ATP + H2O = ADP + phosphate + H(+)</text>
        <dbReference type="Rhea" id="RHEA:13065"/>
        <dbReference type="ChEBI" id="CHEBI:15377"/>
        <dbReference type="ChEBI" id="CHEBI:15378"/>
        <dbReference type="ChEBI" id="CHEBI:30616"/>
        <dbReference type="ChEBI" id="CHEBI:43474"/>
        <dbReference type="ChEBI" id="CHEBI:456216"/>
        <dbReference type="EC" id="3.6.4.13"/>
    </reaction>
</comment>
<dbReference type="GO" id="GO:0003724">
    <property type="term" value="F:RNA helicase activity"/>
    <property type="evidence" value="ECO:0007669"/>
    <property type="project" value="UniProtKB-EC"/>
</dbReference>
<feature type="region of interest" description="Disordered" evidence="9">
    <location>
        <begin position="222"/>
        <end position="241"/>
    </location>
</feature>
<dbReference type="CDD" id="cd17982">
    <property type="entry name" value="DEXHc_DHX37"/>
    <property type="match status" value="1"/>
</dbReference>
<feature type="compositionally biased region" description="Low complexity" evidence="9">
    <location>
        <begin position="227"/>
        <end position="236"/>
    </location>
</feature>
<dbReference type="Proteomes" id="UP000053555">
    <property type="component" value="Unassembled WGS sequence"/>
</dbReference>
<dbReference type="GO" id="GO:0005730">
    <property type="term" value="C:nucleolus"/>
    <property type="evidence" value="ECO:0007669"/>
    <property type="project" value="TreeGrafter"/>
</dbReference>
<keyword evidence="3" id="KW-0507">mRNA processing</keyword>
<evidence type="ECO:0000256" key="3">
    <source>
        <dbReference type="ARBA" id="ARBA00022728"/>
    </source>
</evidence>
<dbReference type="Pfam" id="PF00271">
    <property type="entry name" value="Helicase_C"/>
    <property type="match status" value="1"/>
</dbReference>
<dbReference type="EC" id="3.6.4.13" evidence="2"/>
<name>A0A0B2NUH2_GLYSO</name>
<dbReference type="InterPro" id="IPR001650">
    <property type="entry name" value="Helicase_C-like"/>
</dbReference>
<evidence type="ECO:0000256" key="9">
    <source>
        <dbReference type="SAM" id="MobiDB-lite"/>
    </source>
</evidence>
<dbReference type="FunFam" id="1.20.120.1080:FF:000021">
    <property type="entry name" value="ATP-dependent RNA helicase DEAH13"/>
    <property type="match status" value="1"/>
</dbReference>
<dbReference type="Gene3D" id="1.20.120.1080">
    <property type="match status" value="1"/>
</dbReference>
<dbReference type="InterPro" id="IPR003593">
    <property type="entry name" value="AAA+_ATPase"/>
</dbReference>
<gene>
    <name evidence="12" type="ORF">glysoja_040108</name>
</gene>
<dbReference type="SMART" id="SM00487">
    <property type="entry name" value="DEXDc"/>
    <property type="match status" value="1"/>
</dbReference>
<dbReference type="Pfam" id="PF21010">
    <property type="entry name" value="HA2_C"/>
    <property type="match status" value="1"/>
</dbReference>
<dbReference type="Pfam" id="PF00270">
    <property type="entry name" value="DEAD"/>
    <property type="match status" value="1"/>
</dbReference>
<dbReference type="Pfam" id="PF04408">
    <property type="entry name" value="WHD_HA2"/>
    <property type="match status" value="1"/>
</dbReference>
<dbReference type="SUPFAM" id="SSF52540">
    <property type="entry name" value="P-loop containing nucleoside triphosphate hydrolases"/>
    <property type="match status" value="1"/>
</dbReference>
<dbReference type="PANTHER" id="PTHR18934:SF99">
    <property type="entry name" value="ATP-DEPENDENT RNA HELICASE DHX37-RELATED"/>
    <property type="match status" value="1"/>
</dbReference>
<proteinExistence type="inferred from homology"/>
<dbReference type="InterPro" id="IPR007502">
    <property type="entry name" value="Helicase-assoc_dom"/>
</dbReference>
<dbReference type="SMART" id="SM00382">
    <property type="entry name" value="AAA"/>
    <property type="match status" value="1"/>
</dbReference>
<dbReference type="InterPro" id="IPR056371">
    <property type="entry name" value="DHX37-like_C"/>
</dbReference>
<dbReference type="EMBL" id="KN672282">
    <property type="protein sequence ID" value="KHM98887.1"/>
    <property type="molecule type" value="Genomic_DNA"/>
</dbReference>
<feature type="region of interest" description="Disordered" evidence="9">
    <location>
        <begin position="1"/>
        <end position="68"/>
    </location>
</feature>
<keyword evidence="7" id="KW-0067">ATP-binding</keyword>
<comment type="similarity">
    <text evidence="1">Belongs to the DEAD box helicase family. DEAH subfamily.</text>
</comment>
<evidence type="ECO:0000313" key="12">
    <source>
        <dbReference type="EMBL" id="KHM98887.1"/>
    </source>
</evidence>
<feature type="region of interest" description="Disordered" evidence="9">
    <location>
        <begin position="913"/>
        <end position="943"/>
    </location>
</feature>